<sequence>TDSGGGSVTSHTTQTGATGSSYHYSVERCPTGVGSYTHYPIGYTIDIARGLEAE</sequence>
<dbReference type="Proteomes" id="UP000824469">
    <property type="component" value="Unassembled WGS sequence"/>
</dbReference>
<evidence type="ECO:0000256" key="1">
    <source>
        <dbReference type="SAM" id="MobiDB-lite"/>
    </source>
</evidence>
<feature type="compositionally biased region" description="Polar residues" evidence="1">
    <location>
        <begin position="8"/>
        <end position="23"/>
    </location>
</feature>
<protein>
    <submittedName>
        <fullName evidence="2">Uncharacterized protein</fullName>
    </submittedName>
</protein>
<evidence type="ECO:0000313" key="2">
    <source>
        <dbReference type="EMBL" id="KAH9316025.1"/>
    </source>
</evidence>
<reference evidence="2 3" key="1">
    <citation type="journal article" date="2021" name="Nat. Plants">
        <title>The Taxus genome provides insights into paclitaxel biosynthesis.</title>
        <authorList>
            <person name="Xiong X."/>
            <person name="Gou J."/>
            <person name="Liao Q."/>
            <person name="Li Y."/>
            <person name="Zhou Q."/>
            <person name="Bi G."/>
            <person name="Li C."/>
            <person name="Du R."/>
            <person name="Wang X."/>
            <person name="Sun T."/>
            <person name="Guo L."/>
            <person name="Liang H."/>
            <person name="Lu P."/>
            <person name="Wu Y."/>
            <person name="Zhang Z."/>
            <person name="Ro D.K."/>
            <person name="Shang Y."/>
            <person name="Huang S."/>
            <person name="Yan J."/>
        </authorList>
    </citation>
    <scope>NUCLEOTIDE SEQUENCE [LARGE SCALE GENOMIC DNA]</scope>
    <source>
        <strain evidence="2">Ta-2019</strain>
    </source>
</reference>
<name>A0AA38LC03_TAXCH</name>
<dbReference type="AlphaFoldDB" id="A0AA38LC03"/>
<dbReference type="EMBL" id="JAHRHJ020000005">
    <property type="protein sequence ID" value="KAH9316025.1"/>
    <property type="molecule type" value="Genomic_DNA"/>
</dbReference>
<evidence type="ECO:0000313" key="3">
    <source>
        <dbReference type="Proteomes" id="UP000824469"/>
    </source>
</evidence>
<feature type="non-terminal residue" evidence="2">
    <location>
        <position position="54"/>
    </location>
</feature>
<feature type="region of interest" description="Disordered" evidence="1">
    <location>
        <begin position="1"/>
        <end position="23"/>
    </location>
</feature>
<gene>
    <name evidence="2" type="ORF">KI387_024652</name>
</gene>
<comment type="caution">
    <text evidence="2">The sequence shown here is derived from an EMBL/GenBank/DDBJ whole genome shotgun (WGS) entry which is preliminary data.</text>
</comment>
<proteinExistence type="predicted"/>
<accession>A0AA38LC03</accession>
<organism evidence="2 3">
    <name type="scientific">Taxus chinensis</name>
    <name type="common">Chinese yew</name>
    <name type="synonym">Taxus wallichiana var. chinensis</name>
    <dbReference type="NCBI Taxonomy" id="29808"/>
    <lineage>
        <taxon>Eukaryota</taxon>
        <taxon>Viridiplantae</taxon>
        <taxon>Streptophyta</taxon>
        <taxon>Embryophyta</taxon>
        <taxon>Tracheophyta</taxon>
        <taxon>Spermatophyta</taxon>
        <taxon>Pinopsida</taxon>
        <taxon>Pinidae</taxon>
        <taxon>Conifers II</taxon>
        <taxon>Cupressales</taxon>
        <taxon>Taxaceae</taxon>
        <taxon>Taxus</taxon>
    </lineage>
</organism>
<keyword evidence="3" id="KW-1185">Reference proteome</keyword>
<feature type="non-terminal residue" evidence="2">
    <location>
        <position position="1"/>
    </location>
</feature>